<reference evidence="1" key="2">
    <citation type="journal article" date="2022" name="Proc. Natl. Acad. Sci. U.S.A.">
        <title>Diploid-dominant life cycles characterize the early evolution of Fungi.</title>
        <authorList>
            <person name="Amses K.R."/>
            <person name="Simmons D.R."/>
            <person name="Longcore J.E."/>
            <person name="Mondo S.J."/>
            <person name="Seto K."/>
            <person name="Jeronimo G.H."/>
            <person name="Bonds A.E."/>
            <person name="Quandt C.A."/>
            <person name="Davis W.J."/>
            <person name="Chang Y."/>
            <person name="Federici B.A."/>
            <person name="Kuo A."/>
            <person name="LaButti K."/>
            <person name="Pangilinan J."/>
            <person name="Andreopoulos W."/>
            <person name="Tritt A."/>
            <person name="Riley R."/>
            <person name="Hundley H."/>
            <person name="Johnson J."/>
            <person name="Lipzen A."/>
            <person name="Barry K."/>
            <person name="Lang B.F."/>
            <person name="Cuomo C.A."/>
            <person name="Buchler N.E."/>
            <person name="Grigoriev I.V."/>
            <person name="Spatafora J.W."/>
            <person name="Stajich J.E."/>
            <person name="James T.Y."/>
        </authorList>
    </citation>
    <scope>NUCLEOTIDE SEQUENCE</scope>
    <source>
        <strain evidence="1">AG</strain>
    </source>
</reference>
<dbReference type="EMBL" id="MU620946">
    <property type="protein sequence ID" value="KAI8577036.1"/>
    <property type="molecule type" value="Genomic_DNA"/>
</dbReference>
<evidence type="ECO:0000313" key="1">
    <source>
        <dbReference type="EMBL" id="KAI8577036.1"/>
    </source>
</evidence>
<dbReference type="GeneID" id="75918449"/>
<dbReference type="Proteomes" id="UP001206595">
    <property type="component" value="Unassembled WGS sequence"/>
</dbReference>
<dbReference type="AlphaFoldDB" id="A0AAD5HBZ9"/>
<reference evidence="1" key="1">
    <citation type="submission" date="2021-06" db="EMBL/GenBank/DDBJ databases">
        <authorList>
            <consortium name="DOE Joint Genome Institute"/>
            <person name="Mondo S.J."/>
            <person name="Amses K.R."/>
            <person name="Simmons D.R."/>
            <person name="Longcore J.E."/>
            <person name="Seto K."/>
            <person name="Alves G.H."/>
            <person name="Bonds A.E."/>
            <person name="Quandt C.A."/>
            <person name="Davis W.J."/>
            <person name="Chang Y."/>
            <person name="Letcher P.M."/>
            <person name="Powell M.J."/>
            <person name="Kuo A."/>
            <person name="Labutti K."/>
            <person name="Pangilinan J."/>
            <person name="Andreopoulos W."/>
            <person name="Tritt A."/>
            <person name="Riley R."/>
            <person name="Hundley H."/>
            <person name="Johnson J."/>
            <person name="Lipzen A."/>
            <person name="Barry K."/>
            <person name="Berbee M.L."/>
            <person name="Buchler N.E."/>
            <person name="Grigoriev I.V."/>
            <person name="Spatafora J.W."/>
            <person name="Stajich J.E."/>
            <person name="James T.Y."/>
        </authorList>
    </citation>
    <scope>NUCLEOTIDE SEQUENCE</scope>
    <source>
        <strain evidence="1">AG</strain>
    </source>
</reference>
<sequence>MHPVVELHKYPPGRKAKEKSITPATRSLKWYNSNNGQLLVARKQARLTARVEKYRNYQEDDLRDLLSSVLRKITLCKYSDGIPWGQQSEIINLLPLEVEKSYGVESSPIFSDELPPKKLSKRTRESKSLGTTFTQFKSSHPKLVIELNAIVSALFYEERIDDEASQDELDSMSE</sequence>
<dbReference type="RefSeq" id="XP_051442040.1">
    <property type="nucleotide sequence ID" value="XM_051593107.1"/>
</dbReference>
<evidence type="ECO:0000313" key="2">
    <source>
        <dbReference type="Proteomes" id="UP001206595"/>
    </source>
</evidence>
<gene>
    <name evidence="1" type="ORF">K450DRAFT_274206</name>
</gene>
<keyword evidence="2" id="KW-1185">Reference proteome</keyword>
<comment type="caution">
    <text evidence="1">The sequence shown here is derived from an EMBL/GenBank/DDBJ whole genome shotgun (WGS) entry which is preliminary data.</text>
</comment>
<protein>
    <submittedName>
        <fullName evidence="1">Uncharacterized protein</fullName>
    </submittedName>
</protein>
<accession>A0AAD5HBZ9</accession>
<organism evidence="1 2">
    <name type="scientific">Umbelopsis ramanniana AG</name>
    <dbReference type="NCBI Taxonomy" id="1314678"/>
    <lineage>
        <taxon>Eukaryota</taxon>
        <taxon>Fungi</taxon>
        <taxon>Fungi incertae sedis</taxon>
        <taxon>Mucoromycota</taxon>
        <taxon>Mucoromycotina</taxon>
        <taxon>Umbelopsidomycetes</taxon>
        <taxon>Umbelopsidales</taxon>
        <taxon>Umbelopsidaceae</taxon>
        <taxon>Umbelopsis</taxon>
    </lineage>
</organism>
<proteinExistence type="predicted"/>
<name>A0AAD5HBZ9_UMBRA</name>